<dbReference type="EMBL" id="HBHP01001232">
    <property type="protein sequence ID" value="CAD9745420.1"/>
    <property type="molecule type" value="Transcribed_RNA"/>
</dbReference>
<dbReference type="AlphaFoldDB" id="A0A7S2TF27"/>
<sequence length="110" mass="12704">MGSLDAVEFLFVLVPWRGIQRWILHTERFPTSEPTKNETSKSSYMHGIHRAAPTHIDVQDVSRNLSNNRGFAPSRHDLDDEEEIRDECRKQSRKHPSEVLSDSNPHGFHS</sequence>
<name>A0A7S2TF27_9EUKA</name>
<proteinExistence type="predicted"/>
<protein>
    <submittedName>
        <fullName evidence="2">Uncharacterized protein</fullName>
    </submittedName>
</protein>
<evidence type="ECO:0000256" key="1">
    <source>
        <dbReference type="SAM" id="MobiDB-lite"/>
    </source>
</evidence>
<reference evidence="2" key="1">
    <citation type="submission" date="2021-01" db="EMBL/GenBank/DDBJ databases">
        <authorList>
            <person name="Corre E."/>
            <person name="Pelletier E."/>
            <person name="Niang G."/>
            <person name="Scheremetjew M."/>
            <person name="Finn R."/>
            <person name="Kale V."/>
            <person name="Holt S."/>
            <person name="Cochrane G."/>
            <person name="Meng A."/>
            <person name="Brown T."/>
            <person name="Cohen L."/>
        </authorList>
    </citation>
    <scope>NUCLEOTIDE SEQUENCE</scope>
    <source>
        <strain evidence="2">CCMP622</strain>
    </source>
</reference>
<accession>A0A7S2TF27</accession>
<organism evidence="2">
    <name type="scientific">Lotharella oceanica</name>
    <dbReference type="NCBI Taxonomy" id="641309"/>
    <lineage>
        <taxon>Eukaryota</taxon>
        <taxon>Sar</taxon>
        <taxon>Rhizaria</taxon>
        <taxon>Cercozoa</taxon>
        <taxon>Chlorarachniophyceae</taxon>
        <taxon>Lotharella</taxon>
    </lineage>
</organism>
<feature type="region of interest" description="Disordered" evidence="1">
    <location>
        <begin position="53"/>
        <end position="110"/>
    </location>
</feature>
<gene>
    <name evidence="2" type="ORF">LSP00402_LOCUS792</name>
</gene>
<evidence type="ECO:0000313" key="2">
    <source>
        <dbReference type="EMBL" id="CAD9745420.1"/>
    </source>
</evidence>